<evidence type="ECO:0000256" key="1">
    <source>
        <dbReference type="SAM" id="SignalP"/>
    </source>
</evidence>
<evidence type="ECO:0000313" key="2">
    <source>
        <dbReference type="EMBL" id="JAH84378.1"/>
    </source>
</evidence>
<dbReference type="EMBL" id="GBXM01024199">
    <property type="protein sequence ID" value="JAH84378.1"/>
    <property type="molecule type" value="Transcribed_RNA"/>
</dbReference>
<protein>
    <submittedName>
        <fullName evidence="2">Uncharacterized protein</fullName>
    </submittedName>
</protein>
<reference evidence="2" key="2">
    <citation type="journal article" date="2015" name="Fish Shellfish Immunol.">
        <title>Early steps in the European eel (Anguilla anguilla)-Vibrio vulnificus interaction in the gills: Role of the RtxA13 toxin.</title>
        <authorList>
            <person name="Callol A."/>
            <person name="Pajuelo D."/>
            <person name="Ebbesson L."/>
            <person name="Teles M."/>
            <person name="MacKenzie S."/>
            <person name="Amaro C."/>
        </authorList>
    </citation>
    <scope>NUCLEOTIDE SEQUENCE</scope>
</reference>
<organism evidence="2">
    <name type="scientific">Anguilla anguilla</name>
    <name type="common">European freshwater eel</name>
    <name type="synonym">Muraena anguilla</name>
    <dbReference type="NCBI Taxonomy" id="7936"/>
    <lineage>
        <taxon>Eukaryota</taxon>
        <taxon>Metazoa</taxon>
        <taxon>Chordata</taxon>
        <taxon>Craniata</taxon>
        <taxon>Vertebrata</taxon>
        <taxon>Euteleostomi</taxon>
        <taxon>Actinopterygii</taxon>
        <taxon>Neopterygii</taxon>
        <taxon>Teleostei</taxon>
        <taxon>Anguilliformes</taxon>
        <taxon>Anguillidae</taxon>
        <taxon>Anguilla</taxon>
    </lineage>
</organism>
<feature type="signal peptide" evidence="1">
    <location>
        <begin position="1"/>
        <end position="19"/>
    </location>
</feature>
<feature type="chain" id="PRO_5002434060" evidence="1">
    <location>
        <begin position="20"/>
        <end position="38"/>
    </location>
</feature>
<accession>A0A0E9W4G5</accession>
<keyword evidence="1" id="KW-0732">Signal</keyword>
<name>A0A0E9W4G5_ANGAN</name>
<dbReference type="AlphaFoldDB" id="A0A0E9W4G5"/>
<sequence>MGVIYFLSWLFLFYRWSSGALCQYSLPMEMINLSDGYM</sequence>
<reference evidence="2" key="1">
    <citation type="submission" date="2014-11" db="EMBL/GenBank/DDBJ databases">
        <authorList>
            <person name="Amaro Gonzalez C."/>
        </authorList>
    </citation>
    <scope>NUCLEOTIDE SEQUENCE</scope>
</reference>
<proteinExistence type="predicted"/>